<dbReference type="GO" id="GO:0006487">
    <property type="term" value="P:protein N-linked glycosylation"/>
    <property type="evidence" value="ECO:0007669"/>
    <property type="project" value="TreeGrafter"/>
</dbReference>
<evidence type="ECO:0000256" key="1">
    <source>
        <dbReference type="ARBA" id="ARBA00022676"/>
    </source>
</evidence>
<organism evidence="3">
    <name type="scientific">freshwater metagenome</name>
    <dbReference type="NCBI Taxonomy" id="449393"/>
    <lineage>
        <taxon>unclassified sequences</taxon>
        <taxon>metagenomes</taxon>
        <taxon>ecological metagenomes</taxon>
    </lineage>
</organism>
<keyword evidence="1" id="KW-0328">Glycosyltransferase</keyword>
<dbReference type="InterPro" id="IPR008630">
    <property type="entry name" value="Glyco_trans_34"/>
</dbReference>
<proteinExistence type="predicted"/>
<evidence type="ECO:0000313" key="3">
    <source>
        <dbReference type="EMBL" id="CAB4904318.1"/>
    </source>
</evidence>
<sequence length="217" mass="24540">MRKAIVSIGTGPQQGLLRMASRSFRPYAARHGYDLHLHAEPLVAERPVPWSKVELLRRLNESYDVLVWLDADLVVVDGRRDILDDLPEDRLFGLVEHRTADGQMPNSGVLVIRCGDEAERFLANVWAQEDLITHQWWENAAVCRLLGYELDPVGPGEPTALLRDRVTFLDPRWNSIPSDPARAPFIRHFPGYAPRTRSVLMAASLVEMTARRTAAAR</sequence>
<dbReference type="PANTHER" id="PTHR31306:SF4">
    <property type="entry name" value="ALPHA-1,2-GALACTOSYLTRANSFERASE"/>
    <property type="match status" value="1"/>
</dbReference>
<reference evidence="3" key="1">
    <citation type="submission" date="2020-05" db="EMBL/GenBank/DDBJ databases">
        <authorList>
            <person name="Chiriac C."/>
            <person name="Salcher M."/>
            <person name="Ghai R."/>
            <person name="Kavagutti S V."/>
        </authorList>
    </citation>
    <scope>NUCLEOTIDE SEQUENCE</scope>
</reference>
<dbReference type="GO" id="GO:0000139">
    <property type="term" value="C:Golgi membrane"/>
    <property type="evidence" value="ECO:0007669"/>
    <property type="project" value="TreeGrafter"/>
</dbReference>
<dbReference type="Gene3D" id="3.90.550.10">
    <property type="entry name" value="Spore Coat Polysaccharide Biosynthesis Protein SpsA, Chain A"/>
    <property type="match status" value="1"/>
</dbReference>
<dbReference type="AlphaFoldDB" id="A0A6J7GCQ1"/>
<dbReference type="GO" id="GO:0016757">
    <property type="term" value="F:glycosyltransferase activity"/>
    <property type="evidence" value="ECO:0007669"/>
    <property type="project" value="UniProtKB-KW"/>
</dbReference>
<dbReference type="PANTHER" id="PTHR31306">
    <property type="entry name" value="ALPHA-1,6-MANNOSYLTRANSFERASE MNN11-RELATED"/>
    <property type="match status" value="1"/>
</dbReference>
<dbReference type="SUPFAM" id="SSF53448">
    <property type="entry name" value="Nucleotide-diphospho-sugar transferases"/>
    <property type="match status" value="1"/>
</dbReference>
<protein>
    <submittedName>
        <fullName evidence="3">Unannotated protein</fullName>
    </submittedName>
</protein>
<accession>A0A6J7GCQ1</accession>
<name>A0A6J7GCQ1_9ZZZZ</name>
<keyword evidence="2" id="KW-0808">Transferase</keyword>
<gene>
    <name evidence="3" type="ORF">UFOPK3564_00776</name>
</gene>
<dbReference type="InterPro" id="IPR029044">
    <property type="entry name" value="Nucleotide-diphossugar_trans"/>
</dbReference>
<evidence type="ECO:0000256" key="2">
    <source>
        <dbReference type="ARBA" id="ARBA00022679"/>
    </source>
</evidence>
<dbReference type="EMBL" id="CAFBMK010000030">
    <property type="protein sequence ID" value="CAB4904318.1"/>
    <property type="molecule type" value="Genomic_DNA"/>
</dbReference>